<protein>
    <submittedName>
        <fullName evidence="1">Uncharacterized protein</fullName>
    </submittedName>
</protein>
<organism evidence="1">
    <name type="scientific">Triticum aestivum</name>
    <name type="common">Wheat</name>
    <dbReference type="NCBI Taxonomy" id="4565"/>
    <lineage>
        <taxon>Eukaryota</taxon>
        <taxon>Viridiplantae</taxon>
        <taxon>Streptophyta</taxon>
        <taxon>Embryophyta</taxon>
        <taxon>Tracheophyta</taxon>
        <taxon>Spermatophyta</taxon>
        <taxon>Magnoliopsida</taxon>
        <taxon>Liliopsida</taxon>
        <taxon>Poales</taxon>
        <taxon>Poaceae</taxon>
        <taxon>BOP clade</taxon>
        <taxon>Pooideae</taxon>
        <taxon>Triticodae</taxon>
        <taxon>Triticeae</taxon>
        <taxon>Triticinae</taxon>
        <taxon>Triticum</taxon>
    </lineage>
</organism>
<reference evidence="1" key="1">
    <citation type="submission" date="2018-08" db="EMBL/GenBank/DDBJ databases">
        <authorList>
            <person name="Rossello M."/>
        </authorList>
    </citation>
    <scope>NUCLEOTIDE SEQUENCE [LARGE SCALE GENOMIC DNA]</scope>
    <source>
        <strain evidence="1">cv. Chinese Spring</strain>
    </source>
</reference>
<reference evidence="1" key="2">
    <citation type="submission" date="2018-10" db="UniProtKB">
        <authorList>
            <consortium name="EnsemblPlants"/>
        </authorList>
    </citation>
    <scope>IDENTIFICATION</scope>
</reference>
<dbReference type="Gramene" id="TraesCS2B03G0722000.1">
    <property type="protein sequence ID" value="TraesCS2B03G0722000.1.CDS"/>
    <property type="gene ID" value="TraesCS2B03G0722000"/>
</dbReference>
<proteinExistence type="predicted"/>
<dbReference type="EnsemblPlants" id="TraesCS2B02G278600.1">
    <property type="protein sequence ID" value="TraesCS2B02G278600.1"/>
    <property type="gene ID" value="TraesCS2B02G278600"/>
</dbReference>
<keyword evidence="2" id="KW-1185">Reference proteome</keyword>
<evidence type="ECO:0000313" key="2">
    <source>
        <dbReference type="Proteomes" id="UP000019116"/>
    </source>
</evidence>
<dbReference type="Gramene" id="TraesCS2B02G278600.1">
    <property type="protein sequence ID" value="TraesCS2B02G278600.1"/>
    <property type="gene ID" value="TraesCS2B02G278600"/>
</dbReference>
<evidence type="ECO:0000313" key="1">
    <source>
        <dbReference type="EnsemblPlants" id="TraesCS2B02G278600.1"/>
    </source>
</evidence>
<name>A0A3B6C5V7_WHEAT</name>
<dbReference type="OrthoDB" id="804694at2759"/>
<accession>A0A3B6C5V7</accession>
<sequence length="114" mass="12121">MHELVTSAMASLVAMTSMSAQETRFRHRGTASTAALALITVSKPSPASDRLAVLSFSAVLLAVDAISTDASHPYMHTNSWKKRCTVAPTVMKVCWNFLATAPRTMASTSGHTPA</sequence>
<dbReference type="Proteomes" id="UP000019116">
    <property type="component" value="Chromosome 2B"/>
</dbReference>
<dbReference type="Gramene" id="TraesPARA_EIv1.0_0549810.1">
    <property type="protein sequence ID" value="TraesPARA_EIv1.0_0549810.1.CDS"/>
    <property type="gene ID" value="TraesPARA_EIv1.0_0549810"/>
</dbReference>
<dbReference type="AlphaFoldDB" id="A0A3B6C5V7"/>